<evidence type="ECO:0000313" key="4">
    <source>
        <dbReference type="EnsemblMetazoa" id="SCAU003517-PA"/>
    </source>
</evidence>
<sequence>MSIGKSFIVFTIACLALAKANPQNINALLPERSILNFMASSSQTLQDNPTQSLACFNYYIPLIDEVAQEYQYDLSNCSSNFQKSQQSAIDATVDERNQLAKTVNGTCAVLVQCENEDTADDIFQCYINQGPVEAKALYGVATNATSQYAALEELIRQAQNIQDMCNTQAKVKYENNSTQAYAELNSCILNNTPIPSSTVAPPSSPSSSASTDNTSSSASTAAETSTAPPTTTSA</sequence>
<evidence type="ECO:0000259" key="3">
    <source>
        <dbReference type="Pfam" id="PF05267"/>
    </source>
</evidence>
<gene>
    <name evidence="4" type="primary">106093285</name>
</gene>
<dbReference type="Proteomes" id="UP000095300">
    <property type="component" value="Unassembled WGS sequence"/>
</dbReference>
<dbReference type="AlphaFoldDB" id="A0A1I8NZM7"/>
<dbReference type="OrthoDB" id="8054395at2759"/>
<organism evidence="4 5">
    <name type="scientific">Stomoxys calcitrans</name>
    <name type="common">Stable fly</name>
    <name type="synonym">Conops calcitrans</name>
    <dbReference type="NCBI Taxonomy" id="35570"/>
    <lineage>
        <taxon>Eukaryota</taxon>
        <taxon>Metazoa</taxon>
        <taxon>Ecdysozoa</taxon>
        <taxon>Arthropoda</taxon>
        <taxon>Hexapoda</taxon>
        <taxon>Insecta</taxon>
        <taxon>Pterygota</taxon>
        <taxon>Neoptera</taxon>
        <taxon>Endopterygota</taxon>
        <taxon>Diptera</taxon>
        <taxon>Brachycera</taxon>
        <taxon>Muscomorpha</taxon>
        <taxon>Muscoidea</taxon>
        <taxon>Muscidae</taxon>
        <taxon>Stomoxys</taxon>
    </lineage>
</organism>
<evidence type="ECO:0000256" key="2">
    <source>
        <dbReference type="SAM" id="SignalP"/>
    </source>
</evidence>
<keyword evidence="5" id="KW-1185">Reference proteome</keyword>
<name>A0A1I8NZM7_STOCA</name>
<feature type="signal peptide" evidence="2">
    <location>
        <begin position="1"/>
        <end position="22"/>
    </location>
</feature>
<reference evidence="4" key="1">
    <citation type="submission" date="2020-05" db="UniProtKB">
        <authorList>
            <consortium name="EnsemblMetazoa"/>
        </authorList>
    </citation>
    <scope>IDENTIFICATION</scope>
    <source>
        <strain evidence="4">USDA</strain>
    </source>
</reference>
<proteinExistence type="predicted"/>
<dbReference type="Pfam" id="PF05267">
    <property type="entry name" value="DUF725"/>
    <property type="match status" value="1"/>
</dbReference>
<feature type="region of interest" description="Disordered" evidence="1">
    <location>
        <begin position="195"/>
        <end position="234"/>
    </location>
</feature>
<keyword evidence="2" id="KW-0732">Signal</keyword>
<feature type="chain" id="PRO_5009325755" description="Protein TsetseEP domain-containing protein" evidence="2">
    <location>
        <begin position="23"/>
        <end position="234"/>
    </location>
</feature>
<feature type="domain" description="Protein TsetseEP" evidence="3">
    <location>
        <begin position="52"/>
        <end position="169"/>
    </location>
</feature>
<protein>
    <recommendedName>
        <fullName evidence="3">Protein TsetseEP domain-containing protein</fullName>
    </recommendedName>
</protein>
<dbReference type="KEGG" id="scac:106093285"/>
<dbReference type="VEuPathDB" id="VectorBase:SCAU003517"/>
<dbReference type="EnsemblMetazoa" id="SCAU003517-RA">
    <property type="protein sequence ID" value="SCAU003517-PA"/>
    <property type="gene ID" value="SCAU003517"/>
</dbReference>
<evidence type="ECO:0000256" key="1">
    <source>
        <dbReference type="SAM" id="MobiDB-lite"/>
    </source>
</evidence>
<accession>A0A1I8NZM7</accession>
<dbReference type="InterPro" id="IPR007931">
    <property type="entry name" value="TsetseEP"/>
</dbReference>
<evidence type="ECO:0000313" key="5">
    <source>
        <dbReference type="Proteomes" id="UP000095300"/>
    </source>
</evidence>